<evidence type="ECO:0000313" key="3">
    <source>
        <dbReference type="Proteomes" id="UP000193067"/>
    </source>
</evidence>
<sequence>MHLPLEIWREVFTYACTDGGYTGASLALVCKLFYNASHQVRFRSLSFYSLDQIEYFLEYVQRCEGRFRGAQPKVYHLLLSFSQTSSDGRSDAEFSPGAVSHAYCTDADAWATARRLRQHEKAMWDHKFLQLVPALLELVAPHLRTLALLQSDGHTVPALRNALPRLRELTLLVGISAVFHGDPALDPSGRSAASPPSPDSTNSPESSSLWDADGVEARVSATPSSPHARFPALERLHLVCGRLRDFRLRDALAYVPRHAPALTHLRISNATYTHAQCIPAFLCAVLGVPAPEFECVAGTAAVRFVRIPPRSQTMPVGGAGDDWDVGVKAGLPGLRRVIVHSVLPLPGARCGSPYMEYTALMNAVDAVDVACDKAAGVSVHPIRSDRQKHRYWEVLVTRQWMERIEDGRGCWVGGGPP</sequence>
<evidence type="ECO:0008006" key="4">
    <source>
        <dbReference type="Google" id="ProtNLM"/>
    </source>
</evidence>
<dbReference type="EMBL" id="KZ084089">
    <property type="protein sequence ID" value="OSD06708.1"/>
    <property type="molecule type" value="Genomic_DNA"/>
</dbReference>
<evidence type="ECO:0000256" key="1">
    <source>
        <dbReference type="SAM" id="MobiDB-lite"/>
    </source>
</evidence>
<reference evidence="2 3" key="1">
    <citation type="journal article" date="2015" name="Biotechnol. Biofuels">
        <title>Enhanced degradation of softwood versus hardwood by the white-rot fungus Pycnoporus coccineus.</title>
        <authorList>
            <person name="Couturier M."/>
            <person name="Navarro D."/>
            <person name="Chevret D."/>
            <person name="Henrissat B."/>
            <person name="Piumi F."/>
            <person name="Ruiz-Duenas F.J."/>
            <person name="Martinez A.T."/>
            <person name="Grigoriev I.V."/>
            <person name="Riley R."/>
            <person name="Lipzen A."/>
            <person name="Berrin J.G."/>
            <person name="Master E.R."/>
            <person name="Rosso M.N."/>
        </authorList>
    </citation>
    <scope>NUCLEOTIDE SEQUENCE [LARGE SCALE GENOMIC DNA]</scope>
    <source>
        <strain evidence="2 3">BRFM310</strain>
    </source>
</reference>
<protein>
    <recommendedName>
        <fullName evidence="4">F-box domain-containing protein</fullName>
    </recommendedName>
</protein>
<dbReference type="AlphaFoldDB" id="A0A1Y2IZZ7"/>
<evidence type="ECO:0000313" key="2">
    <source>
        <dbReference type="EMBL" id="OSD06708.1"/>
    </source>
</evidence>
<dbReference type="OrthoDB" id="2748701at2759"/>
<accession>A0A1Y2IZZ7</accession>
<keyword evidence="3" id="KW-1185">Reference proteome</keyword>
<name>A0A1Y2IZZ7_TRAC3</name>
<proteinExistence type="predicted"/>
<dbReference type="Proteomes" id="UP000193067">
    <property type="component" value="Unassembled WGS sequence"/>
</dbReference>
<feature type="region of interest" description="Disordered" evidence="1">
    <location>
        <begin position="186"/>
        <end position="209"/>
    </location>
</feature>
<organism evidence="2 3">
    <name type="scientific">Trametes coccinea (strain BRFM310)</name>
    <name type="common">Pycnoporus coccineus</name>
    <dbReference type="NCBI Taxonomy" id="1353009"/>
    <lineage>
        <taxon>Eukaryota</taxon>
        <taxon>Fungi</taxon>
        <taxon>Dikarya</taxon>
        <taxon>Basidiomycota</taxon>
        <taxon>Agaricomycotina</taxon>
        <taxon>Agaricomycetes</taxon>
        <taxon>Polyporales</taxon>
        <taxon>Polyporaceae</taxon>
        <taxon>Trametes</taxon>
    </lineage>
</organism>
<gene>
    <name evidence="2" type="ORF">PYCCODRAFT_755594</name>
</gene>
<feature type="compositionally biased region" description="Low complexity" evidence="1">
    <location>
        <begin position="187"/>
        <end position="208"/>
    </location>
</feature>